<dbReference type="AlphaFoldDB" id="A0AAD9IYP9"/>
<protein>
    <recommendedName>
        <fullName evidence="1">Rhodanese domain-containing protein</fullName>
    </recommendedName>
</protein>
<dbReference type="PANTHER" id="PTHR44086">
    <property type="entry name" value="THIOSULFATE SULFURTRANSFERASE RDL2, MITOCHONDRIAL-RELATED"/>
    <property type="match status" value="1"/>
</dbReference>
<dbReference type="EMBL" id="JAODUP010000885">
    <property type="protein sequence ID" value="KAK2143031.1"/>
    <property type="molecule type" value="Genomic_DNA"/>
</dbReference>
<dbReference type="Proteomes" id="UP001208570">
    <property type="component" value="Unassembled WGS sequence"/>
</dbReference>
<accession>A0AAD9IYP9</accession>
<sequence>MATTTKFVGSLVRTTARVTRCITPRAVASYTSPLKLGCVFAVNPQVSLPQTHIQVERRCFLSTSGDKKVSEVEKAFTLSDDEFKAKYNMYKPNIMSERVVIYCRSGKRAHKVCEQLHKMGYEKIKRYPGGMTEWNDILFGQVEENKK</sequence>
<dbReference type="InterPro" id="IPR001763">
    <property type="entry name" value="Rhodanese-like_dom"/>
</dbReference>
<name>A0AAD9IYP9_9ANNE</name>
<gene>
    <name evidence="2" type="ORF">LSH36_885g00000</name>
</gene>
<evidence type="ECO:0000313" key="3">
    <source>
        <dbReference type="Proteomes" id="UP001208570"/>
    </source>
</evidence>
<dbReference type="SUPFAM" id="SSF52821">
    <property type="entry name" value="Rhodanese/Cell cycle control phosphatase"/>
    <property type="match status" value="1"/>
</dbReference>
<dbReference type="GO" id="GO:0004792">
    <property type="term" value="F:thiosulfate-cyanide sulfurtransferase activity"/>
    <property type="evidence" value="ECO:0007669"/>
    <property type="project" value="TreeGrafter"/>
</dbReference>
<proteinExistence type="predicted"/>
<evidence type="ECO:0000313" key="2">
    <source>
        <dbReference type="EMBL" id="KAK2143031.1"/>
    </source>
</evidence>
<dbReference type="InterPro" id="IPR036873">
    <property type="entry name" value="Rhodanese-like_dom_sf"/>
</dbReference>
<reference evidence="2" key="1">
    <citation type="journal article" date="2023" name="Mol. Biol. Evol.">
        <title>Third-Generation Sequencing Reveals the Adaptive Role of the Epigenome in Three Deep-Sea Polychaetes.</title>
        <authorList>
            <person name="Perez M."/>
            <person name="Aroh O."/>
            <person name="Sun Y."/>
            <person name="Lan Y."/>
            <person name="Juniper S.K."/>
            <person name="Young C.R."/>
            <person name="Angers B."/>
            <person name="Qian P.Y."/>
        </authorList>
    </citation>
    <scope>NUCLEOTIDE SEQUENCE</scope>
    <source>
        <strain evidence="2">P08H-3</strain>
    </source>
</reference>
<evidence type="ECO:0000259" key="1">
    <source>
        <dbReference type="PROSITE" id="PS50206"/>
    </source>
</evidence>
<dbReference type="PANTHER" id="PTHR44086:SF10">
    <property type="entry name" value="THIOSULFATE SULFURTRANSFERASE_RHODANESE-LIKE DOMAIN-CONTAINING PROTEIN 3"/>
    <property type="match status" value="1"/>
</dbReference>
<dbReference type="GO" id="GO:0005739">
    <property type="term" value="C:mitochondrion"/>
    <property type="evidence" value="ECO:0007669"/>
    <property type="project" value="TreeGrafter"/>
</dbReference>
<feature type="domain" description="Rhodanese" evidence="1">
    <location>
        <begin position="97"/>
        <end position="143"/>
    </location>
</feature>
<dbReference type="Gene3D" id="3.40.250.10">
    <property type="entry name" value="Rhodanese-like domain"/>
    <property type="match status" value="1"/>
</dbReference>
<comment type="caution">
    <text evidence="2">The sequence shown here is derived from an EMBL/GenBank/DDBJ whole genome shotgun (WGS) entry which is preliminary data.</text>
</comment>
<keyword evidence="3" id="KW-1185">Reference proteome</keyword>
<dbReference type="Pfam" id="PF00581">
    <property type="entry name" value="Rhodanese"/>
    <property type="match status" value="1"/>
</dbReference>
<dbReference type="PROSITE" id="PS50206">
    <property type="entry name" value="RHODANESE_3"/>
    <property type="match status" value="1"/>
</dbReference>
<organism evidence="2 3">
    <name type="scientific">Paralvinella palmiformis</name>
    <dbReference type="NCBI Taxonomy" id="53620"/>
    <lineage>
        <taxon>Eukaryota</taxon>
        <taxon>Metazoa</taxon>
        <taxon>Spiralia</taxon>
        <taxon>Lophotrochozoa</taxon>
        <taxon>Annelida</taxon>
        <taxon>Polychaeta</taxon>
        <taxon>Sedentaria</taxon>
        <taxon>Canalipalpata</taxon>
        <taxon>Terebellida</taxon>
        <taxon>Terebelliformia</taxon>
        <taxon>Alvinellidae</taxon>
        <taxon>Paralvinella</taxon>
    </lineage>
</organism>